<keyword evidence="13 14" id="KW-0998">Cell outer membrane</keyword>
<evidence type="ECO:0000313" key="19">
    <source>
        <dbReference type="Proteomes" id="UP000216020"/>
    </source>
</evidence>
<feature type="domain" description="Secretin/TonB short N-terminal" evidence="17">
    <location>
        <begin position="162"/>
        <end position="213"/>
    </location>
</feature>
<dbReference type="Gene3D" id="3.55.50.30">
    <property type="match status" value="1"/>
</dbReference>
<evidence type="ECO:0000256" key="14">
    <source>
        <dbReference type="PROSITE-ProRule" id="PRU01360"/>
    </source>
</evidence>
<evidence type="ECO:0000313" key="18">
    <source>
        <dbReference type="EMBL" id="OZI32126.1"/>
    </source>
</evidence>
<evidence type="ECO:0000256" key="6">
    <source>
        <dbReference type="ARBA" id="ARBA00022692"/>
    </source>
</evidence>
<evidence type="ECO:0000256" key="1">
    <source>
        <dbReference type="ARBA" id="ARBA00004571"/>
    </source>
</evidence>
<dbReference type="SUPFAM" id="SSF56935">
    <property type="entry name" value="Porins"/>
    <property type="match status" value="1"/>
</dbReference>
<dbReference type="InterPro" id="IPR010105">
    <property type="entry name" value="TonB_sidphr_rcpt"/>
</dbReference>
<proteinExistence type="inferred from homology"/>
<feature type="region of interest" description="Disordered" evidence="16">
    <location>
        <begin position="62"/>
        <end position="95"/>
    </location>
</feature>
<protein>
    <recommendedName>
        <fullName evidence="17">Secretin/TonB short N-terminal domain-containing protein</fullName>
    </recommendedName>
</protein>
<dbReference type="InterPro" id="IPR000531">
    <property type="entry name" value="Beta-barrel_TonB"/>
</dbReference>
<keyword evidence="4 14" id="KW-1134">Transmembrane beta strand</keyword>
<accession>A0A261S462</accession>
<keyword evidence="3 14" id="KW-0813">Transport</keyword>
<dbReference type="SMART" id="SM00965">
    <property type="entry name" value="STN"/>
    <property type="match status" value="1"/>
</dbReference>
<dbReference type="GO" id="GO:0015344">
    <property type="term" value="F:siderophore uptake transmembrane transporter activity"/>
    <property type="evidence" value="ECO:0007669"/>
    <property type="project" value="TreeGrafter"/>
</dbReference>
<comment type="caution">
    <text evidence="18">The sequence shown here is derived from an EMBL/GenBank/DDBJ whole genome shotgun (WGS) entry which is preliminary data.</text>
</comment>
<name>A0A261S462_9BORD</name>
<dbReference type="EMBL" id="NEVM01000005">
    <property type="protein sequence ID" value="OZI32126.1"/>
    <property type="molecule type" value="Genomic_DNA"/>
</dbReference>
<comment type="similarity">
    <text evidence="2 14 15">Belongs to the TonB-dependent receptor family.</text>
</comment>
<keyword evidence="5" id="KW-0410">Iron transport</keyword>
<dbReference type="Gene3D" id="2.170.130.10">
    <property type="entry name" value="TonB-dependent receptor, plug domain"/>
    <property type="match status" value="1"/>
</dbReference>
<dbReference type="NCBIfam" id="TIGR01783">
    <property type="entry name" value="TonB-siderophor"/>
    <property type="match status" value="1"/>
</dbReference>
<dbReference type="GO" id="GO:0038023">
    <property type="term" value="F:signaling receptor activity"/>
    <property type="evidence" value="ECO:0007669"/>
    <property type="project" value="InterPro"/>
</dbReference>
<evidence type="ECO:0000256" key="13">
    <source>
        <dbReference type="ARBA" id="ARBA00023237"/>
    </source>
</evidence>
<keyword evidence="19" id="KW-1185">Reference proteome</keyword>
<comment type="subcellular location">
    <subcellularLocation>
        <location evidence="1 14">Cell outer membrane</location>
        <topology evidence="1 14">Multi-pass membrane protein</topology>
    </subcellularLocation>
</comment>
<evidence type="ECO:0000256" key="15">
    <source>
        <dbReference type="RuleBase" id="RU003357"/>
    </source>
</evidence>
<dbReference type="Pfam" id="PF00593">
    <property type="entry name" value="TonB_dep_Rec_b-barrel"/>
    <property type="match status" value="1"/>
</dbReference>
<sequence>MTFAASWTAWRRRWACGSGTSGGSGDVNGCASNRRPPFAGIAEAAVTTFPVRFRKKPRRVVRSRFSRDIQGGNTPSPVSNERSNMGHSKARPRSPQQLFKRGALAYAMAHLPRFPAGIWIGAPLLACACAAHAQAADSVRAYDVPAGALEDALNRFGRQSGILLSFSPDMTAGLRTNGLRGAYTVRGGLDALLAGSGLQAETRPNGGYALRRSATPREGDAATLPVVKVTGRNDAVAERVNPLTTVGSKIPLSQREIPQSVTVVTQDQIKQQNMQTLDQVLKYTPGISVLNSDSQRFQYYSRGYPISSFQVDGAPVFNNPNMSGTASTSAPTLAMYDRVEVLRGADGLFTGFGSPGGTINLVRKRAPSEYAFTGELNAGTYGNRGGLIDVGGPLNGSGSVRGRVVGSYQDQDLTQDSTWKRDRQLYGTLEADLSPTTLLRMGASYSEMSQRNTWSGSPTYIDGDRLSRSRYTGADWNRENFYSTDVFAQLEQQLGEGWRLKASADYTHNRYQVLNANFVTRLDADGNGTMATTNKGAYEDNQSYDVNLSGPFTLFGRQHKVTVGASYLRMNEWQRTKYGPDGDDFFLTQANVGDIVFAKPTWLGLPTDTDVNRERTTQYGVYANGRFSLADPLTLVTGASLNWWKDTFRPDAVYNYDQYTKTRDSYNKKVVPYVALIYDLNETYSVYASYSKIFEPQNGARSAAGDLIPAITGNQYEAGIKGAYLDGRVNASLAVFQLTQKNRASEDANFPDEGFYVAQGKARSRGIEAQVSGELTPGWTVNGGYTYTHSKYLDDSQDFNASSFTQIAPRHMFRLWTNYRLPGDLNRWQAGIGVNATSRTWRDGNGFTLEQGGYFTADARVAYQATPRTSVALNVTNLFDRKYYASFGGNGNVWWGDPRKVMLTVRVTY</sequence>
<evidence type="ECO:0000256" key="10">
    <source>
        <dbReference type="ARBA" id="ARBA00023077"/>
    </source>
</evidence>
<dbReference type="PANTHER" id="PTHR32552">
    <property type="entry name" value="FERRICHROME IRON RECEPTOR-RELATED"/>
    <property type="match status" value="1"/>
</dbReference>
<keyword evidence="7" id="KW-0732">Signal</keyword>
<dbReference type="GO" id="GO:0015891">
    <property type="term" value="P:siderophore transport"/>
    <property type="evidence" value="ECO:0007669"/>
    <property type="project" value="InterPro"/>
</dbReference>
<dbReference type="InterPro" id="IPR036942">
    <property type="entry name" value="Beta-barrel_TonB_sf"/>
</dbReference>
<keyword evidence="6 14" id="KW-0812">Transmembrane</keyword>
<evidence type="ECO:0000256" key="5">
    <source>
        <dbReference type="ARBA" id="ARBA00022496"/>
    </source>
</evidence>
<evidence type="ECO:0000256" key="16">
    <source>
        <dbReference type="SAM" id="MobiDB-lite"/>
    </source>
</evidence>
<organism evidence="18 19">
    <name type="scientific">Bordetella genomosp. 10</name>
    <dbReference type="NCBI Taxonomy" id="1416804"/>
    <lineage>
        <taxon>Bacteria</taxon>
        <taxon>Pseudomonadati</taxon>
        <taxon>Pseudomonadota</taxon>
        <taxon>Betaproteobacteria</taxon>
        <taxon>Burkholderiales</taxon>
        <taxon>Alcaligenaceae</taxon>
        <taxon>Bordetella</taxon>
    </lineage>
</organism>
<dbReference type="FunFam" id="2.170.130.10:FF:000010">
    <property type="entry name" value="Ferripyoverdine receptor"/>
    <property type="match status" value="1"/>
</dbReference>
<dbReference type="OrthoDB" id="174652at2"/>
<dbReference type="Proteomes" id="UP000216020">
    <property type="component" value="Unassembled WGS sequence"/>
</dbReference>
<evidence type="ECO:0000256" key="8">
    <source>
        <dbReference type="ARBA" id="ARBA00023004"/>
    </source>
</evidence>
<dbReference type="PROSITE" id="PS52016">
    <property type="entry name" value="TONB_DEPENDENT_REC_3"/>
    <property type="match status" value="1"/>
</dbReference>
<keyword evidence="12" id="KW-0675">Receptor</keyword>
<dbReference type="InterPro" id="IPR011662">
    <property type="entry name" value="Secretin/TonB_short_N"/>
</dbReference>
<dbReference type="PANTHER" id="PTHR32552:SF74">
    <property type="entry name" value="HYDROXAMATE SIDEROPHORE RECEPTOR FHUE"/>
    <property type="match status" value="1"/>
</dbReference>
<evidence type="ECO:0000256" key="12">
    <source>
        <dbReference type="ARBA" id="ARBA00023170"/>
    </source>
</evidence>
<keyword evidence="11 14" id="KW-0472">Membrane</keyword>
<evidence type="ECO:0000256" key="7">
    <source>
        <dbReference type="ARBA" id="ARBA00022729"/>
    </source>
</evidence>
<dbReference type="AlphaFoldDB" id="A0A261S462"/>
<dbReference type="Pfam" id="PF07715">
    <property type="entry name" value="Plug"/>
    <property type="match status" value="1"/>
</dbReference>
<evidence type="ECO:0000256" key="9">
    <source>
        <dbReference type="ARBA" id="ARBA00023065"/>
    </source>
</evidence>
<gene>
    <name evidence="18" type="ORF">CAL29_30310</name>
</gene>
<dbReference type="Pfam" id="PF07660">
    <property type="entry name" value="STN"/>
    <property type="match status" value="1"/>
</dbReference>
<dbReference type="GO" id="GO:0009279">
    <property type="term" value="C:cell outer membrane"/>
    <property type="evidence" value="ECO:0007669"/>
    <property type="project" value="UniProtKB-SubCell"/>
</dbReference>
<feature type="compositionally biased region" description="Polar residues" evidence="16">
    <location>
        <begin position="71"/>
        <end position="86"/>
    </location>
</feature>
<evidence type="ECO:0000259" key="17">
    <source>
        <dbReference type="SMART" id="SM00965"/>
    </source>
</evidence>
<keyword evidence="9" id="KW-0406">Ion transport</keyword>
<keyword evidence="10 15" id="KW-0798">TonB box</keyword>
<dbReference type="InterPro" id="IPR012910">
    <property type="entry name" value="Plug_dom"/>
</dbReference>
<evidence type="ECO:0000256" key="2">
    <source>
        <dbReference type="ARBA" id="ARBA00009810"/>
    </source>
</evidence>
<reference evidence="19" key="1">
    <citation type="submission" date="2017-05" db="EMBL/GenBank/DDBJ databases">
        <title>Complete and WGS of Bordetella genogroups.</title>
        <authorList>
            <person name="Spilker T."/>
            <person name="Lipuma J."/>
        </authorList>
    </citation>
    <scope>NUCLEOTIDE SEQUENCE [LARGE SCALE GENOMIC DNA]</scope>
    <source>
        <strain evidence="19">AU16122</strain>
    </source>
</reference>
<dbReference type="Gene3D" id="2.40.170.20">
    <property type="entry name" value="TonB-dependent receptor, beta-barrel domain"/>
    <property type="match status" value="1"/>
</dbReference>
<dbReference type="InterPro" id="IPR037066">
    <property type="entry name" value="Plug_dom_sf"/>
</dbReference>
<evidence type="ECO:0000256" key="3">
    <source>
        <dbReference type="ARBA" id="ARBA00022448"/>
    </source>
</evidence>
<keyword evidence="8" id="KW-0408">Iron</keyword>
<evidence type="ECO:0000256" key="4">
    <source>
        <dbReference type="ARBA" id="ARBA00022452"/>
    </source>
</evidence>
<dbReference type="CDD" id="cd01347">
    <property type="entry name" value="ligand_gated_channel"/>
    <property type="match status" value="1"/>
</dbReference>
<dbReference type="InterPro" id="IPR039426">
    <property type="entry name" value="TonB-dep_rcpt-like"/>
</dbReference>
<evidence type="ECO:0000256" key="11">
    <source>
        <dbReference type="ARBA" id="ARBA00023136"/>
    </source>
</evidence>